<evidence type="ECO:0000313" key="1">
    <source>
        <dbReference type="EMBL" id="MBB5037145.1"/>
    </source>
</evidence>
<dbReference type="AlphaFoldDB" id="A0A7W8DPH0"/>
<keyword evidence="2" id="KW-1185">Reference proteome</keyword>
<evidence type="ECO:0000313" key="2">
    <source>
        <dbReference type="Proteomes" id="UP000534294"/>
    </source>
</evidence>
<dbReference type="RefSeq" id="WP_184206737.1">
    <property type="nucleotide sequence ID" value="NZ_JACHIF010000002.1"/>
</dbReference>
<name>A0A7W8DPH0_9BACT</name>
<organism evidence="1 2">
    <name type="scientific">Prosthecobacter dejongeii</name>
    <dbReference type="NCBI Taxonomy" id="48465"/>
    <lineage>
        <taxon>Bacteria</taxon>
        <taxon>Pseudomonadati</taxon>
        <taxon>Verrucomicrobiota</taxon>
        <taxon>Verrucomicrobiia</taxon>
        <taxon>Verrucomicrobiales</taxon>
        <taxon>Verrucomicrobiaceae</taxon>
        <taxon>Prosthecobacter</taxon>
    </lineage>
</organism>
<protein>
    <submittedName>
        <fullName evidence="1">Phage gpG-like protein</fullName>
    </submittedName>
</protein>
<accession>A0A7W8DPH0</accession>
<reference evidence="1 2" key="1">
    <citation type="submission" date="2020-08" db="EMBL/GenBank/DDBJ databases">
        <title>Genomic Encyclopedia of Type Strains, Phase IV (KMG-IV): sequencing the most valuable type-strain genomes for metagenomic binning, comparative biology and taxonomic classification.</title>
        <authorList>
            <person name="Goeker M."/>
        </authorList>
    </citation>
    <scope>NUCLEOTIDE SEQUENCE [LARGE SCALE GENOMIC DNA]</scope>
    <source>
        <strain evidence="1 2">DSM 12251</strain>
    </source>
</reference>
<dbReference type="Pfam" id="PF05069">
    <property type="entry name" value="Phage_tail_S"/>
    <property type="match status" value="1"/>
</dbReference>
<comment type="caution">
    <text evidence="1">The sequence shown here is derived from an EMBL/GenBank/DDBJ whole genome shotgun (WGS) entry which is preliminary data.</text>
</comment>
<gene>
    <name evidence="1" type="ORF">HNQ64_001387</name>
</gene>
<dbReference type="Proteomes" id="UP000534294">
    <property type="component" value="Unassembled WGS sequence"/>
</dbReference>
<dbReference type="InterPro" id="IPR006522">
    <property type="entry name" value="Phage_virion_morphogenesis"/>
</dbReference>
<dbReference type="EMBL" id="JACHIF010000002">
    <property type="protein sequence ID" value="MBB5037145.1"/>
    <property type="molecule type" value="Genomic_DNA"/>
</dbReference>
<proteinExistence type="predicted"/>
<sequence length="159" mass="17123">MKISLTKTKNIVTPDLKRKLATAKNPKKAMEAAGLTVVSMAQRAFTQPSLRPLSWPALKPATIKAKQKKGYGTKPLVSSGALAHSPRIIRVTSTTVTVGSDRKVGSHSLAAIHQMGTKDGKIPARPFFPFTKSGKPTDRAEKNIISAIKRSLDADLKKP</sequence>